<dbReference type="InterPro" id="IPR016024">
    <property type="entry name" value="ARM-type_fold"/>
</dbReference>
<accession>L8HMP1</accession>
<dbReference type="GO" id="GO:0005774">
    <property type="term" value="C:vacuolar membrane"/>
    <property type="evidence" value="ECO:0007669"/>
    <property type="project" value="UniProtKB-SubCell"/>
</dbReference>
<evidence type="ECO:0000256" key="4">
    <source>
        <dbReference type="ARBA" id="ARBA00022737"/>
    </source>
</evidence>
<organism evidence="9 10">
    <name type="scientific">Acanthamoeba castellanii (strain ATCC 30010 / Neff)</name>
    <dbReference type="NCBI Taxonomy" id="1257118"/>
    <lineage>
        <taxon>Eukaryota</taxon>
        <taxon>Amoebozoa</taxon>
        <taxon>Discosea</taxon>
        <taxon>Longamoebia</taxon>
        <taxon>Centramoebida</taxon>
        <taxon>Acanthamoebidae</taxon>
        <taxon>Acanthamoeba</taxon>
    </lineage>
</organism>
<comment type="subcellular location">
    <subcellularLocation>
        <location evidence="1">Vacuole membrane</location>
        <topology evidence="1">Lipid-anchor</topology>
    </subcellularLocation>
</comment>
<evidence type="ECO:0000256" key="3">
    <source>
        <dbReference type="ARBA" id="ARBA00022554"/>
    </source>
</evidence>
<dbReference type="Gene3D" id="1.25.10.10">
    <property type="entry name" value="Leucine-rich Repeat Variant"/>
    <property type="match status" value="3"/>
</dbReference>
<evidence type="ECO:0000256" key="1">
    <source>
        <dbReference type="ARBA" id="ARBA00004592"/>
    </source>
</evidence>
<name>L8HMP1_ACACF</name>
<gene>
    <name evidence="9" type="ORF">ACA1_119230</name>
</gene>
<keyword evidence="10" id="KW-1185">Reference proteome</keyword>
<evidence type="ECO:0000313" key="9">
    <source>
        <dbReference type="EMBL" id="ELR25646.1"/>
    </source>
</evidence>
<evidence type="ECO:0000256" key="2">
    <source>
        <dbReference type="ARBA" id="ARBA00005462"/>
    </source>
</evidence>
<dbReference type="Pfam" id="PF00514">
    <property type="entry name" value="Arm"/>
    <property type="match status" value="3"/>
</dbReference>
<feature type="repeat" description="ARM" evidence="8">
    <location>
        <begin position="116"/>
        <end position="158"/>
    </location>
</feature>
<feature type="repeat" description="ARM" evidence="8">
    <location>
        <begin position="157"/>
        <end position="199"/>
    </location>
</feature>
<reference evidence="9 10" key="1">
    <citation type="journal article" date="2013" name="Genome Biol.">
        <title>Genome of Acanthamoeba castellanii highlights extensive lateral gene transfer and early evolution of tyrosine kinase signaling.</title>
        <authorList>
            <person name="Clarke M."/>
            <person name="Lohan A.J."/>
            <person name="Liu B."/>
            <person name="Lagkouvardos I."/>
            <person name="Roy S."/>
            <person name="Zafar N."/>
            <person name="Bertelli C."/>
            <person name="Schilde C."/>
            <person name="Kianianmomeni A."/>
            <person name="Burglin T.R."/>
            <person name="Frech C."/>
            <person name="Turcotte B."/>
            <person name="Kopec K.O."/>
            <person name="Synnott J.M."/>
            <person name="Choo C."/>
            <person name="Paponov I."/>
            <person name="Finkler A."/>
            <person name="Soon Heng Tan C."/>
            <person name="Hutchins A.P."/>
            <person name="Weinmeier T."/>
            <person name="Rattei T."/>
            <person name="Chu J.S."/>
            <person name="Gimenez G."/>
            <person name="Irimia M."/>
            <person name="Rigden D.J."/>
            <person name="Fitzpatrick D.A."/>
            <person name="Lorenzo-Morales J."/>
            <person name="Bateman A."/>
            <person name="Chiu C.H."/>
            <person name="Tang P."/>
            <person name="Hegemann P."/>
            <person name="Fromm H."/>
            <person name="Raoult D."/>
            <person name="Greub G."/>
            <person name="Miranda-Saavedra D."/>
            <person name="Chen N."/>
            <person name="Nash P."/>
            <person name="Ginger M.L."/>
            <person name="Horn M."/>
            <person name="Schaap P."/>
            <person name="Caler L."/>
            <person name="Loftus B."/>
        </authorList>
    </citation>
    <scope>NUCLEOTIDE SEQUENCE [LARGE SCALE GENOMIC DNA]</scope>
    <source>
        <strain evidence="9 10">Neff</strain>
    </source>
</reference>
<dbReference type="GO" id="GO:0043495">
    <property type="term" value="F:protein-membrane adaptor activity"/>
    <property type="evidence" value="ECO:0007669"/>
    <property type="project" value="InterPro"/>
</dbReference>
<keyword evidence="4" id="KW-0677">Repeat</keyword>
<dbReference type="Proteomes" id="UP000011083">
    <property type="component" value="Unassembled WGS sequence"/>
</dbReference>
<dbReference type="InterPro" id="IPR011989">
    <property type="entry name" value="ARM-like"/>
</dbReference>
<evidence type="ECO:0000256" key="7">
    <source>
        <dbReference type="ARBA" id="ARBA00026209"/>
    </source>
</evidence>
<dbReference type="RefSeq" id="XP_004358079.1">
    <property type="nucleotide sequence ID" value="XM_004358022.1"/>
</dbReference>
<dbReference type="PANTHER" id="PTHR47249:SF1">
    <property type="entry name" value="VACUOLAR PROTEIN 8"/>
    <property type="match status" value="1"/>
</dbReference>
<evidence type="ECO:0000313" key="10">
    <source>
        <dbReference type="Proteomes" id="UP000011083"/>
    </source>
</evidence>
<dbReference type="AlphaFoldDB" id="L8HMP1"/>
<dbReference type="GeneID" id="14926711"/>
<evidence type="ECO:0000256" key="6">
    <source>
        <dbReference type="ARBA" id="ARBA00023288"/>
    </source>
</evidence>
<dbReference type="InterPro" id="IPR000225">
    <property type="entry name" value="Armadillo"/>
</dbReference>
<dbReference type="STRING" id="1257118.L8HMP1"/>
<dbReference type="InterPro" id="IPR045156">
    <property type="entry name" value="Vac8"/>
</dbReference>
<comment type="similarity">
    <text evidence="2">Belongs to the beta-catenin family.</text>
</comment>
<dbReference type="VEuPathDB" id="AmoebaDB:ACA1_119230"/>
<dbReference type="OMA" id="GNLAELX"/>
<proteinExistence type="inferred from homology"/>
<feature type="repeat" description="ARM" evidence="8">
    <location>
        <begin position="73"/>
        <end position="116"/>
    </location>
</feature>
<dbReference type="OrthoDB" id="26149at2759"/>
<keyword evidence="5" id="KW-0472">Membrane</keyword>
<evidence type="ECO:0000256" key="5">
    <source>
        <dbReference type="ARBA" id="ARBA00023136"/>
    </source>
</evidence>
<keyword evidence="6" id="KW-0449">Lipoprotein</keyword>
<dbReference type="GO" id="GO:0071562">
    <property type="term" value="P:nucleus-vacuole junction assembly"/>
    <property type="evidence" value="ECO:0007669"/>
    <property type="project" value="InterPro"/>
</dbReference>
<dbReference type="SMART" id="SM00185">
    <property type="entry name" value="ARM"/>
    <property type="match status" value="10"/>
</dbReference>
<keyword evidence="3" id="KW-0926">Vacuole</keyword>
<sequence length="618" mass="66935">MEPLSLDQLKEELARIFPDEEAKKVEVDEANLSKVASLVLKSEDDAVLASLTEVVGDLARIDENRERLGAIEGVLERLVAILIRAQDVPLQKWTARALGNLSYEHEESIDKIIAAGAVPRLIELMASGDMEVKRNSTGALANISSADHAKELVVEKGALPVVFDLLRSDNETVQMMAYRVITNLGDNENNRVEIVKAGGLKLLVDFVLKNEDESTTVEALNALCVLVENKQHAIEFAKEGGLKALVPLVGDDESETAQATAADLLHTLATIDELKTWFLAEGLIAPLLKLAKSDEVTTRKKSIKIIAQLVLNDEVANSLFQEADLLLDLLKSEDPEIQLHTTMIIGNIARSDENCVKLVDAGAAQLLGQLLLVKDPRLQQLAAGALRNLAIPAQNKAKVAESGVFPGLIACLSSTNAHAMFAAIGAIKALLVTPENRRKFIALEGLEAIIRIKDAIIIDATQQDDPDAARKPKDQRIQYEAARTLAVLTEEESARDEIVRLGGVGLLHFLLDSSFEILQNEGLKALRHLVNHKEAESRPKLVEDGLIDVVLNGLTKTKSDDVVLGLVALLSTLADNDKFREELVAKNADSVLVSLTASPAQTEASQTLRAKIGPTSNP</sequence>
<protein>
    <recommendedName>
        <fullName evidence="7">Vacuolar protein 8</fullName>
    </recommendedName>
</protein>
<dbReference type="SUPFAM" id="SSF48371">
    <property type="entry name" value="ARM repeat"/>
    <property type="match status" value="2"/>
</dbReference>
<dbReference type="KEGG" id="acan:ACA1_119230"/>
<dbReference type="PROSITE" id="PS50176">
    <property type="entry name" value="ARM_REPEAT"/>
    <property type="match status" value="4"/>
</dbReference>
<dbReference type="EMBL" id="KB007797">
    <property type="protein sequence ID" value="ELR25646.1"/>
    <property type="molecule type" value="Genomic_DNA"/>
</dbReference>
<evidence type="ECO:0000256" key="8">
    <source>
        <dbReference type="PROSITE-ProRule" id="PRU00259"/>
    </source>
</evidence>
<dbReference type="PANTHER" id="PTHR47249">
    <property type="entry name" value="VACUOLAR PROTEIN 8"/>
    <property type="match status" value="1"/>
</dbReference>
<feature type="repeat" description="ARM" evidence="8">
    <location>
        <begin position="362"/>
        <end position="404"/>
    </location>
</feature>